<organism evidence="1 2">
    <name type="scientific">Paramuricea clavata</name>
    <name type="common">Red gorgonian</name>
    <name type="synonym">Violescent sea-whip</name>
    <dbReference type="NCBI Taxonomy" id="317549"/>
    <lineage>
        <taxon>Eukaryota</taxon>
        <taxon>Metazoa</taxon>
        <taxon>Cnidaria</taxon>
        <taxon>Anthozoa</taxon>
        <taxon>Octocorallia</taxon>
        <taxon>Malacalcyonacea</taxon>
        <taxon>Plexauridae</taxon>
        <taxon>Paramuricea</taxon>
    </lineage>
</organism>
<sequence>MGLKLNKSSTGIPQKCIKLACEYISETLTTIFNQCLLQGIVPDILKISKVTPVDKGGEITDPANFRPISTLSTIAQIFEKLIYKQLIRYIEKKDILFQFQFGFRKGRSTAQAITEITENLRKAIDNKLYTCGVFLDFSKAFDTVNHDTHH</sequence>
<keyword evidence="2" id="KW-1185">Reference proteome</keyword>
<evidence type="ECO:0000313" key="1">
    <source>
        <dbReference type="EMBL" id="CAB4043445.1"/>
    </source>
</evidence>
<accession>A0A6S7KDF2</accession>
<reference evidence="1" key="1">
    <citation type="submission" date="2020-04" db="EMBL/GenBank/DDBJ databases">
        <authorList>
            <person name="Alioto T."/>
            <person name="Alioto T."/>
            <person name="Gomez Garrido J."/>
        </authorList>
    </citation>
    <scope>NUCLEOTIDE SEQUENCE</scope>
    <source>
        <strain evidence="1">A484AB</strain>
    </source>
</reference>
<dbReference type="Proteomes" id="UP001152795">
    <property type="component" value="Unassembled WGS sequence"/>
</dbReference>
<dbReference type="PANTHER" id="PTHR19446">
    <property type="entry name" value="REVERSE TRANSCRIPTASES"/>
    <property type="match status" value="1"/>
</dbReference>
<name>A0A6S7KDF2_PARCT</name>
<dbReference type="EMBL" id="CACRXK020032403">
    <property type="protein sequence ID" value="CAB4043445.1"/>
    <property type="molecule type" value="Genomic_DNA"/>
</dbReference>
<dbReference type="SUPFAM" id="SSF56672">
    <property type="entry name" value="DNA/RNA polymerases"/>
    <property type="match status" value="1"/>
</dbReference>
<dbReference type="InterPro" id="IPR000477">
    <property type="entry name" value="RT_dom"/>
</dbReference>
<comment type="caution">
    <text evidence="1">The sequence shown here is derived from an EMBL/GenBank/DDBJ whole genome shotgun (WGS) entry which is preliminary data.</text>
</comment>
<gene>
    <name evidence="1" type="ORF">PACLA_8A008317</name>
</gene>
<dbReference type="Pfam" id="PF00078">
    <property type="entry name" value="RVT_1"/>
    <property type="match status" value="1"/>
</dbReference>
<dbReference type="InterPro" id="IPR043502">
    <property type="entry name" value="DNA/RNA_pol_sf"/>
</dbReference>
<evidence type="ECO:0000313" key="2">
    <source>
        <dbReference type="Proteomes" id="UP001152795"/>
    </source>
</evidence>
<dbReference type="CDD" id="cd01650">
    <property type="entry name" value="RT_nLTR_like"/>
    <property type="match status" value="1"/>
</dbReference>
<dbReference type="AlphaFoldDB" id="A0A6S7KDF2"/>
<dbReference type="PROSITE" id="PS50878">
    <property type="entry name" value="RT_POL"/>
    <property type="match status" value="1"/>
</dbReference>
<dbReference type="OrthoDB" id="445826at2759"/>
<proteinExistence type="predicted"/>
<protein>
    <submittedName>
        <fullName evidence="1">Uncharacterized protein</fullName>
    </submittedName>
</protein>